<feature type="domain" description="C2H2-type" evidence="7">
    <location>
        <begin position="514"/>
        <end position="536"/>
    </location>
</feature>
<dbReference type="EMBL" id="VTPC01001436">
    <property type="protein sequence ID" value="KAF2901966.1"/>
    <property type="molecule type" value="Genomic_DNA"/>
</dbReference>
<dbReference type="Proteomes" id="UP000801492">
    <property type="component" value="Unassembled WGS sequence"/>
</dbReference>
<dbReference type="GO" id="GO:0000981">
    <property type="term" value="F:DNA-binding transcription factor activity, RNA polymerase II-specific"/>
    <property type="evidence" value="ECO:0007669"/>
    <property type="project" value="TreeGrafter"/>
</dbReference>
<dbReference type="InterPro" id="IPR036236">
    <property type="entry name" value="Znf_C2H2_sf"/>
</dbReference>
<feature type="region of interest" description="Disordered" evidence="6">
    <location>
        <begin position="684"/>
        <end position="709"/>
    </location>
</feature>
<name>A0A8K0GJS5_IGNLU</name>
<feature type="domain" description="C2H2-type" evidence="7">
    <location>
        <begin position="603"/>
        <end position="630"/>
    </location>
</feature>
<dbReference type="GO" id="GO:0005634">
    <property type="term" value="C:nucleus"/>
    <property type="evidence" value="ECO:0007669"/>
    <property type="project" value="TreeGrafter"/>
</dbReference>
<comment type="caution">
    <text evidence="8">The sequence shown here is derived from an EMBL/GenBank/DDBJ whole genome shotgun (WGS) entry which is preliminary data.</text>
</comment>
<dbReference type="PANTHER" id="PTHR24408">
    <property type="entry name" value="ZINC FINGER PROTEIN"/>
    <property type="match status" value="1"/>
</dbReference>
<gene>
    <name evidence="8" type="ORF">ILUMI_04221</name>
</gene>
<evidence type="ECO:0000259" key="7">
    <source>
        <dbReference type="PROSITE" id="PS50157"/>
    </source>
</evidence>
<feature type="compositionally biased region" description="Polar residues" evidence="6">
    <location>
        <begin position="247"/>
        <end position="274"/>
    </location>
</feature>
<sequence length="709" mass="81264">MHVSQHIPRLSDTSRKTAFGPLPFRNDFNSRVERIVKNLQCPFCRQCFKGEYLQQMHMIKEHNRERNMENLNNNLDRSGTEGVGSRQGNEQTSSAAEDRIDNGFKRVQNRLEGNTIAPNQDENITNSQRKALQEIGKSTTNVDRIPMANQEEMETFWKQIWEVETQHNEQAVWLKRNGDRIKTRITWMEIKEDEDSELIKKLGENETYKYLGIKETREIDETRVKDRLRREYIRRAHSSRISEDSSLEQLSTSRVQREVQPSSPNVSYGNTLPSTENLPRYDKNLADNSICDICGSTEFNSDIELVAHKKLHHVKTKVGPVSLQCAYCNEHCKSRSDLENHMKNHQINSSKGKHKCNICDEIYSSAITLAEHKLSHCKIVSGNTCTQCKTVLTDEQSFYSHQLQHSAVMNKPNSQISLPANCIICCQTLQTDVEIKLHANFHLQHLIQKEFLCSVCSRIFDTRTGIAVQGFEKSSENLQISVCKECINKCGSNSTSSSPRPPTLKTESAEKNVYSCIKCPQTFENENEVKKHAATHIVNDGTNHECHICRSIFPTSLKLQLHVIEHSFFGTGQFRCYICSSVFTTANGLLSHMLEHGTNAKPYECATCQMKFFFQTELDNHKYEHVLSRAVAQPIILNSNDENDEFPPEKVNRDLSRKCPYCDMLTSLSYIDIHIGLCPQNPEFKKQQEDKRKAKFSEKNIAEAEDKAT</sequence>
<dbReference type="InterPro" id="IPR013087">
    <property type="entry name" value="Znf_C2H2_type"/>
</dbReference>
<feature type="domain" description="C2H2-type" evidence="7">
    <location>
        <begin position="574"/>
        <end position="602"/>
    </location>
</feature>
<evidence type="ECO:0000256" key="4">
    <source>
        <dbReference type="ARBA" id="ARBA00022833"/>
    </source>
</evidence>
<dbReference type="PROSITE" id="PS50157">
    <property type="entry name" value="ZINC_FINGER_C2H2_2"/>
    <property type="match status" value="3"/>
</dbReference>
<keyword evidence="1" id="KW-0479">Metal-binding</keyword>
<dbReference type="Pfam" id="PF00096">
    <property type="entry name" value="zf-C2H2"/>
    <property type="match status" value="1"/>
</dbReference>
<keyword evidence="3 5" id="KW-0863">Zinc-finger</keyword>
<feature type="region of interest" description="Disordered" evidence="6">
    <location>
        <begin position="243"/>
        <end position="274"/>
    </location>
</feature>
<dbReference type="AlphaFoldDB" id="A0A8K0GJS5"/>
<evidence type="ECO:0000256" key="2">
    <source>
        <dbReference type="ARBA" id="ARBA00022737"/>
    </source>
</evidence>
<organism evidence="8 9">
    <name type="scientific">Ignelater luminosus</name>
    <name type="common">Cucubano</name>
    <name type="synonym">Pyrophorus luminosus</name>
    <dbReference type="NCBI Taxonomy" id="2038154"/>
    <lineage>
        <taxon>Eukaryota</taxon>
        <taxon>Metazoa</taxon>
        <taxon>Ecdysozoa</taxon>
        <taxon>Arthropoda</taxon>
        <taxon>Hexapoda</taxon>
        <taxon>Insecta</taxon>
        <taxon>Pterygota</taxon>
        <taxon>Neoptera</taxon>
        <taxon>Endopterygota</taxon>
        <taxon>Coleoptera</taxon>
        <taxon>Polyphaga</taxon>
        <taxon>Elateriformia</taxon>
        <taxon>Elateroidea</taxon>
        <taxon>Elateridae</taxon>
        <taxon>Agrypninae</taxon>
        <taxon>Pyrophorini</taxon>
        <taxon>Ignelater</taxon>
    </lineage>
</organism>
<evidence type="ECO:0000313" key="8">
    <source>
        <dbReference type="EMBL" id="KAF2901966.1"/>
    </source>
</evidence>
<protein>
    <recommendedName>
        <fullName evidence="7">C2H2-type domain-containing protein</fullName>
    </recommendedName>
</protein>
<evidence type="ECO:0000256" key="6">
    <source>
        <dbReference type="SAM" id="MobiDB-lite"/>
    </source>
</evidence>
<keyword evidence="2" id="KW-0677">Repeat</keyword>
<feature type="compositionally biased region" description="Polar residues" evidence="6">
    <location>
        <begin position="86"/>
        <end position="95"/>
    </location>
</feature>
<reference evidence="8" key="1">
    <citation type="submission" date="2019-08" db="EMBL/GenBank/DDBJ databases">
        <title>The genome of the North American firefly Photinus pyralis.</title>
        <authorList>
            <consortium name="Photinus pyralis genome working group"/>
            <person name="Fallon T.R."/>
            <person name="Sander Lower S.E."/>
            <person name="Weng J.-K."/>
        </authorList>
    </citation>
    <scope>NUCLEOTIDE SEQUENCE</scope>
    <source>
        <strain evidence="8">TRF0915ILg1</strain>
        <tissue evidence="8">Whole body</tissue>
    </source>
</reference>
<keyword evidence="9" id="KW-1185">Reference proteome</keyword>
<proteinExistence type="predicted"/>
<feature type="region of interest" description="Disordered" evidence="6">
    <location>
        <begin position="70"/>
        <end position="101"/>
    </location>
</feature>
<feature type="region of interest" description="Disordered" evidence="6">
    <location>
        <begin position="1"/>
        <end position="22"/>
    </location>
</feature>
<dbReference type="SMART" id="SM00355">
    <property type="entry name" value="ZnF_C2H2"/>
    <property type="match status" value="10"/>
</dbReference>
<dbReference type="GO" id="GO:0043565">
    <property type="term" value="F:sequence-specific DNA binding"/>
    <property type="evidence" value="ECO:0007669"/>
    <property type="project" value="TreeGrafter"/>
</dbReference>
<dbReference type="GO" id="GO:0008270">
    <property type="term" value="F:zinc ion binding"/>
    <property type="evidence" value="ECO:0007669"/>
    <property type="project" value="UniProtKB-KW"/>
</dbReference>
<evidence type="ECO:0000256" key="5">
    <source>
        <dbReference type="PROSITE-ProRule" id="PRU00042"/>
    </source>
</evidence>
<keyword evidence="4" id="KW-0862">Zinc</keyword>
<dbReference type="OrthoDB" id="10014897at2759"/>
<evidence type="ECO:0000313" key="9">
    <source>
        <dbReference type="Proteomes" id="UP000801492"/>
    </source>
</evidence>
<dbReference type="SUPFAM" id="SSF57667">
    <property type="entry name" value="beta-beta-alpha zinc fingers"/>
    <property type="match status" value="2"/>
</dbReference>
<dbReference type="PANTHER" id="PTHR24408:SF64">
    <property type="entry name" value="LINKING IMMUNITY AND METABOLISM-RELATED"/>
    <property type="match status" value="1"/>
</dbReference>
<evidence type="ECO:0000256" key="1">
    <source>
        <dbReference type="ARBA" id="ARBA00022723"/>
    </source>
</evidence>
<accession>A0A8K0GJS5</accession>
<dbReference type="Gene3D" id="3.30.160.60">
    <property type="entry name" value="Classic Zinc Finger"/>
    <property type="match status" value="3"/>
</dbReference>
<dbReference type="PROSITE" id="PS00028">
    <property type="entry name" value="ZINC_FINGER_C2H2_1"/>
    <property type="match status" value="7"/>
</dbReference>
<evidence type="ECO:0000256" key="3">
    <source>
        <dbReference type="ARBA" id="ARBA00022771"/>
    </source>
</evidence>